<evidence type="ECO:0000256" key="6">
    <source>
        <dbReference type="SAM" id="MobiDB-lite"/>
    </source>
</evidence>
<protein>
    <submittedName>
        <fullName evidence="7">Uncharacterized protein</fullName>
    </submittedName>
</protein>
<evidence type="ECO:0000313" key="7">
    <source>
        <dbReference type="EMBL" id="KAL1514622.1"/>
    </source>
</evidence>
<feature type="compositionally biased region" description="Basic and acidic residues" evidence="6">
    <location>
        <begin position="7"/>
        <end position="38"/>
    </location>
</feature>
<dbReference type="GO" id="GO:0005634">
    <property type="term" value="C:nucleus"/>
    <property type="evidence" value="ECO:0007669"/>
    <property type="project" value="UniProtKB-SubCell"/>
</dbReference>
<feature type="region of interest" description="Disordered" evidence="6">
    <location>
        <begin position="1"/>
        <end position="82"/>
    </location>
</feature>
<comment type="subcellular location">
    <subcellularLocation>
        <location evidence="1">Nucleus</location>
    </subcellularLocation>
</comment>
<dbReference type="GO" id="GO:0006397">
    <property type="term" value="P:mRNA processing"/>
    <property type="evidence" value="ECO:0007669"/>
    <property type="project" value="UniProtKB-KW"/>
</dbReference>
<keyword evidence="5" id="KW-0539">Nucleus</keyword>
<dbReference type="EMBL" id="JBGBPQ010000012">
    <property type="protein sequence ID" value="KAL1514622.1"/>
    <property type="molecule type" value="Genomic_DNA"/>
</dbReference>
<gene>
    <name evidence="7" type="ORF">AB1Y20_003716</name>
</gene>
<dbReference type="AlphaFoldDB" id="A0AB34J8F8"/>
<proteinExistence type="inferred from homology"/>
<evidence type="ECO:0000256" key="2">
    <source>
        <dbReference type="ARBA" id="ARBA00010313"/>
    </source>
</evidence>
<name>A0AB34J8F8_PRYPA</name>
<evidence type="ECO:0000256" key="3">
    <source>
        <dbReference type="ARBA" id="ARBA00022664"/>
    </source>
</evidence>
<keyword evidence="3" id="KW-0507">mRNA processing</keyword>
<comment type="similarity">
    <text evidence="2">Belongs to the fl(2)d family.</text>
</comment>
<dbReference type="GO" id="GO:0000381">
    <property type="term" value="P:regulation of alternative mRNA splicing, via spliceosome"/>
    <property type="evidence" value="ECO:0007669"/>
    <property type="project" value="InterPro"/>
</dbReference>
<accession>A0AB34J8F8</accession>
<dbReference type="GO" id="GO:0008380">
    <property type="term" value="P:RNA splicing"/>
    <property type="evidence" value="ECO:0007669"/>
    <property type="project" value="UniProtKB-KW"/>
</dbReference>
<dbReference type="PANTHER" id="PTHR15217">
    <property type="entry name" value="WILMS' TUMOR 1-ASSOCIATING PROTEIN"/>
    <property type="match status" value="1"/>
</dbReference>
<organism evidence="7 8">
    <name type="scientific">Prymnesium parvum</name>
    <name type="common">Toxic golden alga</name>
    <dbReference type="NCBI Taxonomy" id="97485"/>
    <lineage>
        <taxon>Eukaryota</taxon>
        <taxon>Haptista</taxon>
        <taxon>Haptophyta</taxon>
        <taxon>Prymnesiophyceae</taxon>
        <taxon>Prymnesiales</taxon>
        <taxon>Prymnesiaceae</taxon>
        <taxon>Prymnesium</taxon>
    </lineage>
</organism>
<comment type="caution">
    <text evidence="7">The sequence shown here is derived from an EMBL/GenBank/DDBJ whole genome shotgun (WGS) entry which is preliminary data.</text>
</comment>
<dbReference type="PANTHER" id="PTHR15217:SF0">
    <property type="entry name" value="PRE-MRNA-SPLICING REGULATOR WTAP"/>
    <property type="match status" value="1"/>
</dbReference>
<evidence type="ECO:0000313" key="8">
    <source>
        <dbReference type="Proteomes" id="UP001515480"/>
    </source>
</evidence>
<dbReference type="GO" id="GO:0016556">
    <property type="term" value="P:mRNA modification"/>
    <property type="evidence" value="ECO:0007669"/>
    <property type="project" value="InterPro"/>
</dbReference>
<dbReference type="Proteomes" id="UP001515480">
    <property type="component" value="Unassembled WGS sequence"/>
</dbReference>
<evidence type="ECO:0000256" key="1">
    <source>
        <dbReference type="ARBA" id="ARBA00004123"/>
    </source>
</evidence>
<sequence>MSAQQPRHPEAADAISDEAHAEGEAPEARDQPPAHDETEPPPAKRHAPHREFAEVLREVEDLRESERRRQLELSRQQRRESSLVLRLALKEREARELQTQVRELRQAMRPAHSQVSKLLLDPAVNAEITKLREQVKEAKQKQLHAEQELEATQFQSGSIAGKKLMQKCKELQAENEQLGKELSEGQVQKLQAEAALLKDYASELRKALLETRDWVEQLHEELDASQAMIWKLRRQSRQGQETASSACAA</sequence>
<feature type="compositionally biased region" description="Basic and acidic residues" evidence="6">
    <location>
        <begin position="49"/>
        <end position="81"/>
    </location>
</feature>
<dbReference type="InterPro" id="IPR033757">
    <property type="entry name" value="WTAP"/>
</dbReference>
<evidence type="ECO:0000256" key="5">
    <source>
        <dbReference type="ARBA" id="ARBA00023242"/>
    </source>
</evidence>
<keyword evidence="4" id="KW-0508">mRNA splicing</keyword>
<reference evidence="7 8" key="1">
    <citation type="journal article" date="2024" name="Science">
        <title>Giant polyketide synthase enzymes in the biosynthesis of giant marine polyether toxins.</title>
        <authorList>
            <person name="Fallon T.R."/>
            <person name="Shende V.V."/>
            <person name="Wierzbicki I.H."/>
            <person name="Pendleton A.L."/>
            <person name="Watervoot N.F."/>
            <person name="Auber R.P."/>
            <person name="Gonzalez D.J."/>
            <person name="Wisecaver J.H."/>
            <person name="Moore B.S."/>
        </authorList>
    </citation>
    <scope>NUCLEOTIDE SEQUENCE [LARGE SCALE GENOMIC DNA]</scope>
    <source>
        <strain evidence="7 8">12B1</strain>
    </source>
</reference>
<keyword evidence="8" id="KW-1185">Reference proteome</keyword>
<evidence type="ECO:0000256" key="4">
    <source>
        <dbReference type="ARBA" id="ARBA00023187"/>
    </source>
</evidence>
<dbReference type="Pfam" id="PF17098">
    <property type="entry name" value="Wtap"/>
    <property type="match status" value="1"/>
</dbReference>